<evidence type="ECO:0000256" key="5">
    <source>
        <dbReference type="ARBA" id="ARBA00023136"/>
    </source>
</evidence>
<evidence type="ECO:0000313" key="9">
    <source>
        <dbReference type="EMBL" id="SSX21668.1"/>
    </source>
</evidence>
<keyword evidence="3 8" id="KW-0812">Transmembrane</keyword>
<dbReference type="GO" id="GO:0005886">
    <property type="term" value="C:plasma membrane"/>
    <property type="evidence" value="ECO:0007669"/>
    <property type="project" value="UniProtKB-SubCell"/>
</dbReference>
<evidence type="ECO:0000256" key="1">
    <source>
        <dbReference type="ARBA" id="ARBA00004651"/>
    </source>
</evidence>
<evidence type="ECO:0000256" key="4">
    <source>
        <dbReference type="ARBA" id="ARBA00022989"/>
    </source>
</evidence>
<dbReference type="InterPro" id="IPR013604">
    <property type="entry name" value="7TM_chemorcpt"/>
</dbReference>
<dbReference type="GO" id="GO:0030425">
    <property type="term" value="C:dendrite"/>
    <property type="evidence" value="ECO:0007669"/>
    <property type="project" value="TreeGrafter"/>
</dbReference>
<accession>A0A336M6L3</accession>
<dbReference type="GO" id="GO:0050909">
    <property type="term" value="P:sensory perception of taste"/>
    <property type="evidence" value="ECO:0007669"/>
    <property type="project" value="InterPro"/>
</dbReference>
<dbReference type="OMA" id="CGSHLER"/>
<keyword evidence="6 8" id="KW-0675">Receptor</keyword>
<feature type="transmembrane region" description="Helical" evidence="8">
    <location>
        <begin position="334"/>
        <end position="356"/>
    </location>
</feature>
<feature type="transmembrane region" description="Helical" evidence="8">
    <location>
        <begin position="116"/>
        <end position="132"/>
    </location>
</feature>
<organism evidence="9">
    <name type="scientific">Culicoides sonorensis</name>
    <name type="common">Biting midge</name>
    <dbReference type="NCBI Taxonomy" id="179676"/>
    <lineage>
        <taxon>Eukaryota</taxon>
        <taxon>Metazoa</taxon>
        <taxon>Ecdysozoa</taxon>
        <taxon>Arthropoda</taxon>
        <taxon>Hexapoda</taxon>
        <taxon>Insecta</taxon>
        <taxon>Pterygota</taxon>
        <taxon>Neoptera</taxon>
        <taxon>Endopterygota</taxon>
        <taxon>Diptera</taxon>
        <taxon>Nematocera</taxon>
        <taxon>Chironomoidea</taxon>
        <taxon>Ceratopogonidae</taxon>
        <taxon>Ceratopogoninae</taxon>
        <taxon>Culicoides</taxon>
        <taxon>Monoculicoides</taxon>
    </lineage>
</organism>
<keyword evidence="5 8" id="KW-0472">Membrane</keyword>
<keyword evidence="2 8" id="KW-1003">Cell membrane</keyword>
<sequence length="463" mass="53513">MKVTQVKPYPKPKKPFLKLVDKDKERFANELEAVIKPFIFLCQIFCTAPPCIKFSDEIFKIKDEYRLNCKQRIISYIHHIWSCFVLISVCLATYYQNTQFDYSMGFLTKTLYIGEYVFAAFNVVLIIIGCNYQRRNYFYFFEQLIDIDMELLKCGVKPKYPKYKKDFNQMMGCYSIFFTLVLLVDFFYNKMNVPSFFRSSTVYTIPNIIWVLSLSQFGSVMLLVKVKLKTINAILLGICKEMPYAEDTETREKLLLAVVLKIENEKIKPGENVSCKVVESLRRLHAKVCVVGHSATNSFGILLSITILAGFVVLNIQFFQLYKTSESLEPYDLFLFLYTLLWIVLYGGKVVGILYVGHIVSEEKAKTGPILYDLEGREDKQDTHFRDIIHKFSMQLLHEESSHTACGVVKLELTILSSLLNTLTTYLVILIQFDTAGRTSNIVICKNFTNDTPQNPIVVKVQY</sequence>
<name>A0A336M6L3_CULSO</name>
<dbReference type="AlphaFoldDB" id="A0A336M6L3"/>
<keyword evidence="4 8" id="KW-1133">Transmembrane helix</keyword>
<comment type="similarity">
    <text evidence="8">Belongs to the insect chemoreceptor superfamily. Gustatory receptor (GR) family.</text>
</comment>
<feature type="transmembrane region" description="Helical" evidence="8">
    <location>
        <begin position="208"/>
        <end position="226"/>
    </location>
</feature>
<dbReference type="GO" id="GO:0007635">
    <property type="term" value="P:chemosensory behavior"/>
    <property type="evidence" value="ECO:0007669"/>
    <property type="project" value="TreeGrafter"/>
</dbReference>
<dbReference type="GO" id="GO:0030424">
    <property type="term" value="C:axon"/>
    <property type="evidence" value="ECO:0007669"/>
    <property type="project" value="TreeGrafter"/>
</dbReference>
<dbReference type="PANTHER" id="PTHR21143:SF134">
    <property type="entry name" value="GUSTATORY RECEPTOR"/>
    <property type="match status" value="1"/>
</dbReference>
<evidence type="ECO:0000256" key="8">
    <source>
        <dbReference type="RuleBase" id="RU363108"/>
    </source>
</evidence>
<dbReference type="Pfam" id="PF08395">
    <property type="entry name" value="7tm_7"/>
    <property type="match status" value="1"/>
</dbReference>
<feature type="transmembrane region" description="Helical" evidence="8">
    <location>
        <begin position="73"/>
        <end position="96"/>
    </location>
</feature>
<dbReference type="GO" id="GO:0007165">
    <property type="term" value="P:signal transduction"/>
    <property type="evidence" value="ECO:0007669"/>
    <property type="project" value="UniProtKB-KW"/>
</dbReference>
<dbReference type="EMBL" id="UFQT01000202">
    <property type="protein sequence ID" value="SSX21668.1"/>
    <property type="molecule type" value="Genomic_DNA"/>
</dbReference>
<gene>
    <name evidence="9" type="primary">CSON005021</name>
</gene>
<evidence type="ECO:0000256" key="3">
    <source>
        <dbReference type="ARBA" id="ARBA00022692"/>
    </source>
</evidence>
<dbReference type="PANTHER" id="PTHR21143">
    <property type="entry name" value="INVERTEBRATE GUSTATORY RECEPTOR"/>
    <property type="match status" value="1"/>
</dbReference>
<dbReference type="GO" id="GO:0043025">
    <property type="term" value="C:neuronal cell body"/>
    <property type="evidence" value="ECO:0007669"/>
    <property type="project" value="TreeGrafter"/>
</dbReference>
<comment type="caution">
    <text evidence="8">Lacks conserved residue(s) required for the propagation of feature annotation.</text>
</comment>
<feature type="transmembrane region" description="Helical" evidence="8">
    <location>
        <begin position="301"/>
        <end position="322"/>
    </location>
</feature>
<comment type="subcellular location">
    <subcellularLocation>
        <location evidence="1 8">Cell membrane</location>
        <topology evidence="1 8">Multi-pass membrane protein</topology>
    </subcellularLocation>
</comment>
<evidence type="ECO:0000256" key="6">
    <source>
        <dbReference type="ARBA" id="ARBA00023170"/>
    </source>
</evidence>
<evidence type="ECO:0000256" key="7">
    <source>
        <dbReference type="ARBA" id="ARBA00023224"/>
    </source>
</evidence>
<proteinExistence type="inferred from homology"/>
<evidence type="ECO:0000256" key="2">
    <source>
        <dbReference type="ARBA" id="ARBA00022475"/>
    </source>
</evidence>
<keyword evidence="7 8" id="KW-0807">Transducer</keyword>
<comment type="function">
    <text evidence="8">Gustatory receptor which mediates acceptance or avoidance behavior, depending on its substrates.</text>
</comment>
<dbReference type="GO" id="GO:0008049">
    <property type="term" value="P:male courtship behavior"/>
    <property type="evidence" value="ECO:0007669"/>
    <property type="project" value="TreeGrafter"/>
</dbReference>
<dbReference type="VEuPathDB" id="VectorBase:CSON005021"/>
<protein>
    <recommendedName>
        <fullName evidence="8">Gustatory receptor</fullName>
    </recommendedName>
</protein>
<feature type="transmembrane region" description="Helical" evidence="8">
    <location>
        <begin position="167"/>
        <end position="188"/>
    </location>
</feature>
<reference evidence="9" key="1">
    <citation type="submission" date="2018-07" db="EMBL/GenBank/DDBJ databases">
        <authorList>
            <person name="Quirk P.G."/>
            <person name="Krulwich T.A."/>
        </authorList>
    </citation>
    <scope>NUCLEOTIDE SEQUENCE</scope>
</reference>